<keyword evidence="1" id="KW-0812">Transmembrane</keyword>
<dbReference type="Pfam" id="PF11158">
    <property type="entry name" value="DUF2938"/>
    <property type="match status" value="1"/>
</dbReference>
<dbReference type="InterPro" id="IPR021329">
    <property type="entry name" value="DUF2938"/>
</dbReference>
<keyword evidence="1" id="KW-1133">Transmembrane helix</keyword>
<feature type="transmembrane region" description="Helical" evidence="1">
    <location>
        <begin position="21"/>
        <end position="44"/>
    </location>
</feature>
<dbReference type="Proteomes" id="UP000248330">
    <property type="component" value="Unassembled WGS sequence"/>
</dbReference>
<reference evidence="2 3" key="1">
    <citation type="submission" date="2018-04" db="EMBL/GenBank/DDBJ databases">
        <title>Genomic Encyclopedia of Type Strains, Phase IV (KMG-IV): sequencing the most valuable type-strain genomes for metagenomic binning, comparative biology and taxonomic classification.</title>
        <authorList>
            <person name="Goeker M."/>
        </authorList>
    </citation>
    <scope>NUCLEOTIDE SEQUENCE [LARGE SCALE GENOMIC DNA]</scope>
    <source>
        <strain evidence="2 3">DSM 104150</strain>
    </source>
</reference>
<feature type="transmembrane region" description="Helical" evidence="1">
    <location>
        <begin position="64"/>
        <end position="87"/>
    </location>
</feature>
<keyword evidence="1" id="KW-0472">Membrane</keyword>
<gene>
    <name evidence="2" type="ORF">C8D93_102384</name>
</gene>
<evidence type="ECO:0000313" key="3">
    <source>
        <dbReference type="Proteomes" id="UP000248330"/>
    </source>
</evidence>
<name>A0A318EI47_9GAMM</name>
<comment type="caution">
    <text evidence="2">The sequence shown here is derived from an EMBL/GenBank/DDBJ whole genome shotgun (WGS) entry which is preliminary data.</text>
</comment>
<dbReference type="AlphaFoldDB" id="A0A318EI47"/>
<sequence length="124" mass="12672">MPHRRFRHAAIAATPPMPSELAIGWVTHYLTGIAFAALLLLTGGMTLLQEPTIGPTLIAGLGSVAVPMSAMQPAMVAGLAALVALAARRLPAPRGARIRSLINHTAFAVGLYAAGRVLSGVTGG</sequence>
<keyword evidence="3" id="KW-1185">Reference proteome</keyword>
<dbReference type="EMBL" id="QICN01000002">
    <property type="protein sequence ID" value="PXV70525.1"/>
    <property type="molecule type" value="Genomic_DNA"/>
</dbReference>
<accession>A0A318EI47</accession>
<evidence type="ECO:0000313" key="2">
    <source>
        <dbReference type="EMBL" id="PXV70525.1"/>
    </source>
</evidence>
<organism evidence="2 3">
    <name type="scientific">Sinimarinibacterium flocculans</name>
    <dbReference type="NCBI Taxonomy" id="985250"/>
    <lineage>
        <taxon>Bacteria</taxon>
        <taxon>Pseudomonadati</taxon>
        <taxon>Pseudomonadota</taxon>
        <taxon>Gammaproteobacteria</taxon>
        <taxon>Nevskiales</taxon>
        <taxon>Nevskiaceae</taxon>
        <taxon>Sinimarinibacterium</taxon>
    </lineage>
</organism>
<evidence type="ECO:0000256" key="1">
    <source>
        <dbReference type="SAM" id="Phobius"/>
    </source>
</evidence>
<proteinExistence type="predicted"/>
<protein>
    <submittedName>
        <fullName evidence="2">Uncharacterized protein</fullName>
    </submittedName>
</protein>